<feature type="domain" description="NADP-dependent oxidoreductase" evidence="1">
    <location>
        <begin position="11"/>
        <end position="309"/>
    </location>
</feature>
<dbReference type="RefSeq" id="WP_377910445.1">
    <property type="nucleotide sequence ID" value="NZ_JBHSGK010000020.1"/>
</dbReference>
<name>A0ABV9P0G7_9BACI</name>
<comment type="caution">
    <text evidence="2">The sequence shown here is derived from an EMBL/GenBank/DDBJ whole genome shotgun (WGS) entry which is preliminary data.</text>
</comment>
<evidence type="ECO:0000259" key="1">
    <source>
        <dbReference type="Pfam" id="PF00248"/>
    </source>
</evidence>
<gene>
    <name evidence="2" type="ORF">ACFO4L_14850</name>
</gene>
<dbReference type="Gene3D" id="3.20.20.100">
    <property type="entry name" value="NADP-dependent oxidoreductase domain"/>
    <property type="match status" value="1"/>
</dbReference>
<dbReference type="SUPFAM" id="SSF51430">
    <property type="entry name" value="NAD(P)-linked oxidoreductase"/>
    <property type="match status" value="1"/>
</dbReference>
<evidence type="ECO:0000313" key="2">
    <source>
        <dbReference type="EMBL" id="MFC4737857.1"/>
    </source>
</evidence>
<dbReference type="InterPro" id="IPR023210">
    <property type="entry name" value="NADP_OxRdtase_dom"/>
</dbReference>
<protein>
    <submittedName>
        <fullName evidence="2">Aldo/keto reductase</fullName>
    </submittedName>
</protein>
<accession>A0ABV9P0G7</accession>
<reference evidence="3" key="1">
    <citation type="journal article" date="2019" name="Int. J. Syst. Evol. Microbiol.">
        <title>The Global Catalogue of Microorganisms (GCM) 10K type strain sequencing project: providing services to taxonomists for standard genome sequencing and annotation.</title>
        <authorList>
            <consortium name="The Broad Institute Genomics Platform"/>
            <consortium name="The Broad Institute Genome Sequencing Center for Infectious Disease"/>
            <person name="Wu L."/>
            <person name="Ma J."/>
        </authorList>
    </citation>
    <scope>NUCLEOTIDE SEQUENCE [LARGE SCALE GENOMIC DNA]</scope>
    <source>
        <strain evidence="3">JCM 12165</strain>
    </source>
</reference>
<proteinExistence type="predicted"/>
<organism evidence="2 3">
    <name type="scientific">Bacillus daqingensis</name>
    <dbReference type="NCBI Taxonomy" id="872396"/>
    <lineage>
        <taxon>Bacteria</taxon>
        <taxon>Bacillati</taxon>
        <taxon>Bacillota</taxon>
        <taxon>Bacilli</taxon>
        <taxon>Bacillales</taxon>
        <taxon>Bacillaceae</taxon>
        <taxon>Bacillus</taxon>
    </lineage>
</organism>
<dbReference type="PANTHER" id="PTHR42686:SF1">
    <property type="entry name" value="GH17980P-RELATED"/>
    <property type="match status" value="1"/>
</dbReference>
<sequence length="328" mass="36616">MTILDEKLKKKIGYGTAPLGNLFRDVPEQEAEDTVRAVWDAGIRYFDTAPFYGAGLAEERLGRVLSEKNRDDFILSTKVGRVVLDEKEDKEGLFEDGYQNKLLNEYTEDAVKRSIEQSLERLQTDRLDIVYVHDLSPDFLGDEWITKFDEARNGAFKALAEMRDEGVISAWGLGVNTTIPIELALELEETKPDISLQALQYTLLQHERALTHLMPRISQQNSRIVVGGPYNSGALLGGDHFDYAPITDDQRKHIKQVEKIAERHGVSLKAAALQFSTANPNVSAVIPGSTRPDRIQADLDALSEHIPSAFWIDMIDEGLVSPDAPLPS</sequence>
<dbReference type="Proteomes" id="UP001595896">
    <property type="component" value="Unassembled WGS sequence"/>
</dbReference>
<dbReference type="CDD" id="cd19152">
    <property type="entry name" value="AKR_AKR15A"/>
    <property type="match status" value="1"/>
</dbReference>
<dbReference type="Pfam" id="PF00248">
    <property type="entry name" value="Aldo_ket_red"/>
    <property type="match status" value="1"/>
</dbReference>
<dbReference type="PANTHER" id="PTHR42686">
    <property type="entry name" value="GH17980P-RELATED"/>
    <property type="match status" value="1"/>
</dbReference>
<dbReference type="InterPro" id="IPR036812">
    <property type="entry name" value="NAD(P)_OxRdtase_dom_sf"/>
</dbReference>
<dbReference type="InterPro" id="IPR020471">
    <property type="entry name" value="AKR"/>
</dbReference>
<keyword evidence="3" id="KW-1185">Reference proteome</keyword>
<dbReference type="EMBL" id="JBHSGK010000020">
    <property type="protein sequence ID" value="MFC4737857.1"/>
    <property type="molecule type" value="Genomic_DNA"/>
</dbReference>
<evidence type="ECO:0000313" key="3">
    <source>
        <dbReference type="Proteomes" id="UP001595896"/>
    </source>
</evidence>